<accession>L0HJ30</accession>
<proteinExistence type="predicted"/>
<evidence type="ECO:0000313" key="1">
    <source>
        <dbReference type="EMBL" id="AGB03781.1"/>
    </source>
</evidence>
<dbReference type="Proteomes" id="UP000010824">
    <property type="component" value="Chromosome"/>
</dbReference>
<dbReference type="EMBL" id="CP003167">
    <property type="protein sequence ID" value="AGB03781.1"/>
    <property type="molecule type" value="Genomic_DNA"/>
</dbReference>
<keyword evidence="2" id="KW-1185">Reference proteome</keyword>
<dbReference type="KEGG" id="mfo:Metfor_2798"/>
<dbReference type="HOGENOM" id="CLU_2204115_0_0_2"/>
<evidence type="ECO:0000313" key="2">
    <source>
        <dbReference type="Proteomes" id="UP000010824"/>
    </source>
</evidence>
<sequence length="107" mass="12242">MPVRISRFLSQNLFCTDEAIISQPPCRKRVLRISHPETTDTLFMAGEDLDQIWRDLFRWNGNRIAGGSSGLRNRGVICPARGCHGCTEPGCSYAVFIRRYWDHPQCD</sequence>
<reference evidence="1 2" key="2">
    <citation type="journal article" date="2014" name="Genome Announc.">
        <title>Complete Genome Sequence of Methanoregula formicica SMSPT, a Mesophilic Hydrogenotrophic Methanogen Isolated from a Methanogenic Upflow Anaerobic Sludge Blanket Reactor.</title>
        <authorList>
            <person name="Yamamoto K."/>
            <person name="Tamaki H."/>
            <person name="Cadillo-Quiroz H."/>
            <person name="Imachi H."/>
            <person name="Kyrpides N."/>
            <person name="Woyke T."/>
            <person name="Goodwin L."/>
            <person name="Zinder S.H."/>
            <person name="Kamagata Y."/>
            <person name="Liu W.T."/>
        </authorList>
    </citation>
    <scope>NUCLEOTIDE SEQUENCE [LARGE SCALE GENOMIC DNA]</scope>
    <source>
        <strain evidence="2">DSM 22288 / NBRC 105244 / SMSP</strain>
    </source>
</reference>
<gene>
    <name evidence="1" type="ordered locus">Metfor_2798</name>
</gene>
<reference evidence="2" key="1">
    <citation type="submission" date="2011-12" db="EMBL/GenBank/DDBJ databases">
        <title>Complete sequence of Methanoregula formicicum SMSP.</title>
        <authorList>
            <person name="Lucas S."/>
            <person name="Han J."/>
            <person name="Lapidus A."/>
            <person name="Cheng J.-F."/>
            <person name="Goodwin L."/>
            <person name="Pitluck S."/>
            <person name="Peters L."/>
            <person name="Ovchinnikova G."/>
            <person name="Teshima H."/>
            <person name="Detter J.C."/>
            <person name="Han C."/>
            <person name="Tapia R."/>
            <person name="Land M."/>
            <person name="Hauser L."/>
            <person name="Kyrpides N."/>
            <person name="Ivanova N."/>
            <person name="Pagani I."/>
            <person name="Imachi H."/>
            <person name="Tamaki H."/>
            <person name="Sekiguchi Y."/>
            <person name="Kamagata Y."/>
            <person name="Cadillo-Quiroz H."/>
            <person name="Zinder S."/>
            <person name="Liu W.-T."/>
            <person name="Woyke T."/>
        </authorList>
    </citation>
    <scope>NUCLEOTIDE SEQUENCE [LARGE SCALE GENOMIC DNA]</scope>
    <source>
        <strain evidence="2">DSM 22288 / NBRC 105244 / SMSP</strain>
    </source>
</reference>
<protein>
    <submittedName>
        <fullName evidence="1">Uncharacterized protein</fullName>
    </submittedName>
</protein>
<organism evidence="1 2">
    <name type="scientific">Methanoregula formicica (strain DSM 22288 / NBRC 105244 / SMSP)</name>
    <dbReference type="NCBI Taxonomy" id="593750"/>
    <lineage>
        <taxon>Archaea</taxon>
        <taxon>Methanobacteriati</taxon>
        <taxon>Methanobacteriota</taxon>
        <taxon>Stenosarchaea group</taxon>
        <taxon>Methanomicrobia</taxon>
        <taxon>Methanomicrobiales</taxon>
        <taxon>Methanoregulaceae</taxon>
        <taxon>Methanoregula</taxon>
    </lineage>
</organism>
<dbReference type="AlphaFoldDB" id="L0HJ30"/>
<name>L0HJ30_METFS</name>
<dbReference type="STRING" id="593750.Metfor_2798"/>
<dbReference type="InParanoid" id="L0HJ30"/>